<evidence type="ECO:0000313" key="2">
    <source>
        <dbReference type="EMBL" id="QTV05499.1"/>
    </source>
</evidence>
<keyword evidence="3" id="KW-1185">Reference proteome</keyword>
<name>A0ABX7XCE8_9FLAO</name>
<evidence type="ECO:0000256" key="1">
    <source>
        <dbReference type="SAM" id="SignalP"/>
    </source>
</evidence>
<accession>A0ABX7XCE8</accession>
<dbReference type="Proteomes" id="UP000672011">
    <property type="component" value="Chromosome"/>
</dbReference>
<protein>
    <recommendedName>
        <fullName evidence="4">DNRLRE domain-containing protein</fullName>
    </recommendedName>
</protein>
<keyword evidence="1" id="KW-0732">Signal</keyword>
<dbReference type="EMBL" id="CP072842">
    <property type="protein sequence ID" value="QTV05499.1"/>
    <property type="molecule type" value="Genomic_DNA"/>
</dbReference>
<sequence>MKKLSSGALVCLAMFTYAQVGINTEKPETALHIEAKETAKGLKLVDGTQGNGKVLMSDKNGIASWKSLFSADEIYGTYTWAANTNINNVNWNSIANLKVTPVTHMIYYRIHILNNNSSLSSTRNVYNRVYVSTLDWSKVTNQNTKDTPIIGTTGFQGLQGNDLEIALSFMYTNKSDTDETLFLNFQSDRNSVRRSKYAQQTPTEFKNVNLIENYFYSVKIN</sequence>
<dbReference type="RefSeq" id="WP_230476143.1">
    <property type="nucleotide sequence ID" value="NZ_CP072842.1"/>
</dbReference>
<proteinExistence type="predicted"/>
<organism evidence="2 3">
    <name type="scientific">Faecalibacter bovis</name>
    <dbReference type="NCBI Taxonomy" id="2898187"/>
    <lineage>
        <taxon>Bacteria</taxon>
        <taxon>Pseudomonadati</taxon>
        <taxon>Bacteroidota</taxon>
        <taxon>Flavobacteriia</taxon>
        <taxon>Flavobacteriales</taxon>
        <taxon>Weeksellaceae</taxon>
        <taxon>Faecalibacter</taxon>
    </lineage>
</organism>
<reference evidence="2 3" key="1">
    <citation type="journal article" date="2021" name="Int. J. Syst. Evol. Microbiol.">
        <title>Faecalibacter bovis sp. nov., isolated from cow faeces.</title>
        <authorList>
            <person name="Li F."/>
            <person name="Zhao W."/>
            <person name="Hong Q."/>
            <person name="Shao Q."/>
            <person name="Song J."/>
            <person name="Yang S."/>
        </authorList>
    </citation>
    <scope>NUCLEOTIDE SEQUENCE [LARGE SCALE GENOMIC DNA]</scope>
    <source>
        <strain evidence="2 3">ZY171143</strain>
    </source>
</reference>
<evidence type="ECO:0000313" key="3">
    <source>
        <dbReference type="Proteomes" id="UP000672011"/>
    </source>
</evidence>
<gene>
    <name evidence="2" type="ORF">J9309_12105</name>
</gene>
<evidence type="ECO:0008006" key="4">
    <source>
        <dbReference type="Google" id="ProtNLM"/>
    </source>
</evidence>
<feature type="chain" id="PRO_5047349063" description="DNRLRE domain-containing protein" evidence="1">
    <location>
        <begin position="19"/>
        <end position="221"/>
    </location>
</feature>
<feature type="signal peptide" evidence="1">
    <location>
        <begin position="1"/>
        <end position="18"/>
    </location>
</feature>
<reference evidence="3" key="2">
    <citation type="submission" date="2021-04" db="EMBL/GenBank/DDBJ databases">
        <title>Taxonomy of Flavobacteriaceae bacterium ZY171143.</title>
        <authorList>
            <person name="Li F."/>
        </authorList>
    </citation>
    <scope>NUCLEOTIDE SEQUENCE [LARGE SCALE GENOMIC DNA]</scope>
    <source>
        <strain evidence="3">ZY171143</strain>
    </source>
</reference>